<comment type="similarity">
    <text evidence="4">Belongs to the zinc-containing alcohol dehydrogenase family.</text>
</comment>
<dbReference type="RefSeq" id="WP_079493291.1">
    <property type="nucleotide sequence ID" value="NZ_FUZT01000009.1"/>
</dbReference>
<evidence type="ECO:0000256" key="3">
    <source>
        <dbReference type="ARBA" id="ARBA00023002"/>
    </source>
</evidence>
<evidence type="ECO:0000259" key="5">
    <source>
        <dbReference type="SMART" id="SM00829"/>
    </source>
</evidence>
<dbReference type="InterPro" id="IPR020843">
    <property type="entry name" value="ER"/>
</dbReference>
<accession>A0A1T5LXZ8</accession>
<dbReference type="OrthoDB" id="9769198at2"/>
<dbReference type="EMBL" id="FUZT01000009">
    <property type="protein sequence ID" value="SKC80866.1"/>
    <property type="molecule type" value="Genomic_DNA"/>
</dbReference>
<evidence type="ECO:0000256" key="1">
    <source>
        <dbReference type="ARBA" id="ARBA00022723"/>
    </source>
</evidence>
<protein>
    <submittedName>
        <fullName evidence="6">L-threonine 3-dehydrogenase</fullName>
    </submittedName>
</protein>
<name>A0A1T5LXZ8_9FIRM</name>
<organism evidence="6 7">
    <name type="scientific">Maledivibacter halophilus</name>
    <dbReference type="NCBI Taxonomy" id="36842"/>
    <lineage>
        <taxon>Bacteria</taxon>
        <taxon>Bacillati</taxon>
        <taxon>Bacillota</taxon>
        <taxon>Clostridia</taxon>
        <taxon>Peptostreptococcales</taxon>
        <taxon>Caminicellaceae</taxon>
        <taxon>Maledivibacter</taxon>
    </lineage>
</organism>
<dbReference type="InterPro" id="IPR050129">
    <property type="entry name" value="Zn_alcohol_dh"/>
</dbReference>
<dbReference type="Proteomes" id="UP000190285">
    <property type="component" value="Unassembled WGS sequence"/>
</dbReference>
<dbReference type="InterPro" id="IPR011032">
    <property type="entry name" value="GroES-like_sf"/>
</dbReference>
<sequence length="339" mass="36646">MLAIVKEKRGPGFAIKDVKKPVIKEDEVLIKVVSVGICGTDIPILGGTRDVPFPMIPGHEFSGDIVEVGSNVKNFTIGDRVTAGLVIGCGNCKFCIDGKESLCDELIETGIHVDGAFAEYVSVPAKTVFKLSDSMTYDQGASIDPIASVYRTVKKANIGAKDVVVVYGPGPIGLYGVQTVKAQGAKTVINIGVKGDEKRLEIAKKTGADYTINASEENVVERIKEITDGEMVDILIDAAGHPSVIDPAIKILKKGGVYGITGIYHKPVEADFGKVVRSELTIFGTICYTRNEYKECIDLVETGKVVVEPLISHHFDLKDMDKAWEVIQKREAIKIILKP</sequence>
<dbReference type="GO" id="GO:0016491">
    <property type="term" value="F:oxidoreductase activity"/>
    <property type="evidence" value="ECO:0007669"/>
    <property type="project" value="UniProtKB-KW"/>
</dbReference>
<dbReference type="InterPro" id="IPR036291">
    <property type="entry name" value="NAD(P)-bd_dom_sf"/>
</dbReference>
<dbReference type="STRING" id="36842.SAMN02194393_03491"/>
<keyword evidence="1 4" id="KW-0479">Metal-binding</keyword>
<keyword evidence="3" id="KW-0560">Oxidoreductase</keyword>
<dbReference type="Gene3D" id="3.90.180.10">
    <property type="entry name" value="Medium-chain alcohol dehydrogenases, catalytic domain"/>
    <property type="match status" value="1"/>
</dbReference>
<dbReference type="Pfam" id="PF08240">
    <property type="entry name" value="ADH_N"/>
    <property type="match status" value="1"/>
</dbReference>
<dbReference type="InterPro" id="IPR002328">
    <property type="entry name" value="ADH_Zn_CS"/>
</dbReference>
<dbReference type="SUPFAM" id="SSF50129">
    <property type="entry name" value="GroES-like"/>
    <property type="match status" value="1"/>
</dbReference>
<reference evidence="6 7" key="1">
    <citation type="submission" date="2017-02" db="EMBL/GenBank/DDBJ databases">
        <authorList>
            <person name="Peterson S.W."/>
        </authorList>
    </citation>
    <scope>NUCLEOTIDE SEQUENCE [LARGE SCALE GENOMIC DNA]</scope>
    <source>
        <strain evidence="6 7">M1</strain>
    </source>
</reference>
<evidence type="ECO:0000313" key="7">
    <source>
        <dbReference type="Proteomes" id="UP000190285"/>
    </source>
</evidence>
<evidence type="ECO:0000256" key="2">
    <source>
        <dbReference type="ARBA" id="ARBA00022833"/>
    </source>
</evidence>
<dbReference type="PANTHER" id="PTHR43401:SF2">
    <property type="entry name" value="L-THREONINE 3-DEHYDROGENASE"/>
    <property type="match status" value="1"/>
</dbReference>
<dbReference type="PANTHER" id="PTHR43401">
    <property type="entry name" value="L-THREONINE 3-DEHYDROGENASE"/>
    <property type="match status" value="1"/>
</dbReference>
<dbReference type="PROSITE" id="PS00059">
    <property type="entry name" value="ADH_ZINC"/>
    <property type="match status" value="1"/>
</dbReference>
<dbReference type="Gene3D" id="3.40.50.720">
    <property type="entry name" value="NAD(P)-binding Rossmann-like Domain"/>
    <property type="match status" value="1"/>
</dbReference>
<dbReference type="AlphaFoldDB" id="A0A1T5LXZ8"/>
<dbReference type="GO" id="GO:0008270">
    <property type="term" value="F:zinc ion binding"/>
    <property type="evidence" value="ECO:0007669"/>
    <property type="project" value="InterPro"/>
</dbReference>
<keyword evidence="7" id="KW-1185">Reference proteome</keyword>
<dbReference type="SUPFAM" id="SSF51735">
    <property type="entry name" value="NAD(P)-binding Rossmann-fold domains"/>
    <property type="match status" value="1"/>
</dbReference>
<dbReference type="Pfam" id="PF00107">
    <property type="entry name" value="ADH_zinc_N"/>
    <property type="match status" value="1"/>
</dbReference>
<dbReference type="InterPro" id="IPR013154">
    <property type="entry name" value="ADH-like_N"/>
</dbReference>
<keyword evidence="2 4" id="KW-0862">Zinc</keyword>
<dbReference type="SMART" id="SM00829">
    <property type="entry name" value="PKS_ER"/>
    <property type="match status" value="1"/>
</dbReference>
<proteinExistence type="inferred from homology"/>
<evidence type="ECO:0000313" key="6">
    <source>
        <dbReference type="EMBL" id="SKC80866.1"/>
    </source>
</evidence>
<comment type="cofactor">
    <cofactor evidence="4">
        <name>Zn(2+)</name>
        <dbReference type="ChEBI" id="CHEBI:29105"/>
    </cofactor>
</comment>
<dbReference type="InterPro" id="IPR013149">
    <property type="entry name" value="ADH-like_C"/>
</dbReference>
<gene>
    <name evidence="6" type="ORF">SAMN02194393_03491</name>
</gene>
<evidence type="ECO:0000256" key="4">
    <source>
        <dbReference type="RuleBase" id="RU361277"/>
    </source>
</evidence>
<feature type="domain" description="Enoyl reductase (ER)" evidence="5">
    <location>
        <begin position="10"/>
        <end position="337"/>
    </location>
</feature>